<evidence type="ECO:0000313" key="1">
    <source>
        <dbReference type="EMBL" id="PWI63905.1"/>
    </source>
</evidence>
<comment type="caution">
    <text evidence="1">The sequence shown here is derived from an EMBL/GenBank/DDBJ whole genome shotgun (WGS) entry which is preliminary data.</text>
</comment>
<dbReference type="Proteomes" id="UP000245956">
    <property type="component" value="Unassembled WGS sequence"/>
</dbReference>
<protein>
    <submittedName>
        <fullName evidence="1">Uncharacterized protein</fullName>
    </submittedName>
</protein>
<reference evidence="1 2" key="1">
    <citation type="journal article" date="2016" name="Front. Microbiol.">
        <title>Genome and transcriptome sequences reveal the specific parasitism of the nematophagous Purpureocillium lilacinum 36-1.</title>
        <authorList>
            <person name="Xie J."/>
            <person name="Li S."/>
            <person name="Mo C."/>
            <person name="Xiao X."/>
            <person name="Peng D."/>
            <person name="Wang G."/>
            <person name="Xiao Y."/>
        </authorList>
    </citation>
    <scope>NUCLEOTIDE SEQUENCE [LARGE SCALE GENOMIC DNA]</scope>
    <source>
        <strain evidence="1 2">36-1</strain>
    </source>
</reference>
<feature type="non-terminal residue" evidence="1">
    <location>
        <position position="253"/>
    </location>
</feature>
<gene>
    <name evidence="1" type="ORF">PCL_04410</name>
</gene>
<evidence type="ECO:0000313" key="2">
    <source>
        <dbReference type="Proteomes" id="UP000245956"/>
    </source>
</evidence>
<dbReference type="EMBL" id="LCWV01000215">
    <property type="protein sequence ID" value="PWI63905.1"/>
    <property type="molecule type" value="Genomic_DNA"/>
</dbReference>
<proteinExistence type="predicted"/>
<organism evidence="1 2">
    <name type="scientific">Purpureocillium lilacinum</name>
    <name type="common">Paecilomyces lilacinus</name>
    <dbReference type="NCBI Taxonomy" id="33203"/>
    <lineage>
        <taxon>Eukaryota</taxon>
        <taxon>Fungi</taxon>
        <taxon>Dikarya</taxon>
        <taxon>Ascomycota</taxon>
        <taxon>Pezizomycotina</taxon>
        <taxon>Sordariomycetes</taxon>
        <taxon>Hypocreomycetidae</taxon>
        <taxon>Hypocreales</taxon>
        <taxon>Ophiocordycipitaceae</taxon>
        <taxon>Purpureocillium</taxon>
    </lineage>
</organism>
<sequence length="253" mass="27495">MWNGNNVFWLPKEYRPSASAVSGSNIAIGSAKGLCRRGSLHVSGPHTYSLPPNAQEQGYYDGTSEAHQARQLFTAMVAPIVDYASNVWMHACRYNRAGPINRVQRAGAQAIVGTFMTVATSIAEAEAHIPSAQERFWRRAVKMWTDMHTLPTTNPLRNATKSIRKFKRFCRSPFYELATALNDIPVDELETINPFSLAPWAERIRTITDDDDAATGTEAGADGVMHVAVSSSARNGLVGSGAVIELSPTSGQG</sequence>
<accession>A0A2U3DNT5</accession>
<name>A0A2U3DNT5_PURLI</name>
<dbReference type="AlphaFoldDB" id="A0A2U3DNT5"/>